<feature type="compositionally biased region" description="Acidic residues" evidence="13">
    <location>
        <begin position="46"/>
        <end position="69"/>
    </location>
</feature>
<evidence type="ECO:0000256" key="3">
    <source>
        <dbReference type="ARBA" id="ARBA00012483"/>
    </source>
</evidence>
<dbReference type="PROSITE" id="PS50089">
    <property type="entry name" value="ZF_RING_2"/>
    <property type="match status" value="1"/>
</dbReference>
<keyword evidence="10" id="KW-1133">Transmembrane helix</keyword>
<evidence type="ECO:0000256" key="9">
    <source>
        <dbReference type="ARBA" id="ARBA00022833"/>
    </source>
</evidence>
<dbReference type="OrthoDB" id="2257726at2759"/>
<evidence type="ECO:0000256" key="13">
    <source>
        <dbReference type="SAM" id="MobiDB-lite"/>
    </source>
</evidence>
<comment type="caution">
    <text evidence="15">The sequence shown here is derived from an EMBL/GenBank/DDBJ whole genome shotgun (WGS) entry which is preliminary data.</text>
</comment>
<keyword evidence="9" id="KW-0862">Zinc</keyword>
<feature type="compositionally biased region" description="Polar residues" evidence="13">
    <location>
        <begin position="223"/>
        <end position="234"/>
    </location>
</feature>
<dbReference type="Proteomes" id="UP000242146">
    <property type="component" value="Unassembled WGS sequence"/>
</dbReference>
<feature type="compositionally biased region" description="Acidic residues" evidence="13">
    <location>
        <begin position="101"/>
        <end position="136"/>
    </location>
</feature>
<evidence type="ECO:0000259" key="14">
    <source>
        <dbReference type="PROSITE" id="PS50089"/>
    </source>
</evidence>
<feature type="region of interest" description="Disordered" evidence="13">
    <location>
        <begin position="184"/>
        <end position="240"/>
    </location>
</feature>
<keyword evidence="11" id="KW-0472">Membrane</keyword>
<feature type="region of interest" description="Disordered" evidence="13">
    <location>
        <begin position="45"/>
        <end position="69"/>
    </location>
</feature>
<dbReference type="GO" id="GO:0016567">
    <property type="term" value="P:protein ubiquitination"/>
    <property type="evidence" value="ECO:0007669"/>
    <property type="project" value="TreeGrafter"/>
</dbReference>
<organism evidence="15 16">
    <name type="scientific">Hesseltinella vesiculosa</name>
    <dbReference type="NCBI Taxonomy" id="101127"/>
    <lineage>
        <taxon>Eukaryota</taxon>
        <taxon>Fungi</taxon>
        <taxon>Fungi incertae sedis</taxon>
        <taxon>Mucoromycota</taxon>
        <taxon>Mucoromycotina</taxon>
        <taxon>Mucoromycetes</taxon>
        <taxon>Mucorales</taxon>
        <taxon>Cunninghamellaceae</taxon>
        <taxon>Hesseltinella</taxon>
    </lineage>
</organism>
<evidence type="ECO:0000256" key="4">
    <source>
        <dbReference type="ARBA" id="ARBA00022679"/>
    </source>
</evidence>
<keyword evidence="16" id="KW-1185">Reference proteome</keyword>
<name>A0A1X2GTW2_9FUNG</name>
<keyword evidence="6" id="KW-0479">Metal-binding</keyword>
<dbReference type="GO" id="GO:0006511">
    <property type="term" value="P:ubiquitin-dependent protein catabolic process"/>
    <property type="evidence" value="ECO:0007669"/>
    <property type="project" value="TreeGrafter"/>
</dbReference>
<evidence type="ECO:0000313" key="16">
    <source>
        <dbReference type="Proteomes" id="UP000242146"/>
    </source>
</evidence>
<feature type="region of interest" description="Disordered" evidence="13">
    <location>
        <begin position="84"/>
        <end position="136"/>
    </location>
</feature>
<dbReference type="InterPro" id="IPR013083">
    <property type="entry name" value="Znf_RING/FYVE/PHD"/>
</dbReference>
<dbReference type="SMART" id="SM00184">
    <property type="entry name" value="RING"/>
    <property type="match status" value="1"/>
</dbReference>
<feature type="domain" description="RING-type" evidence="14">
    <location>
        <begin position="394"/>
        <end position="435"/>
    </location>
</feature>
<evidence type="ECO:0000256" key="11">
    <source>
        <dbReference type="ARBA" id="ARBA00023136"/>
    </source>
</evidence>
<dbReference type="InterPro" id="IPR001841">
    <property type="entry name" value="Znf_RING"/>
</dbReference>
<dbReference type="STRING" id="101127.A0A1X2GTW2"/>
<evidence type="ECO:0000256" key="7">
    <source>
        <dbReference type="ARBA" id="ARBA00022771"/>
    </source>
</evidence>
<sequence>MRGECMFFCYQCQKKVGTIATSGADTRCSECLSVNIDRIGEHSDWFYDESSQEDNDRDDYNDEECESANEQDAAYNDLSHLMSTVSVSSDPGTDLDHQENDSPDEDDDEPVSDDNDDQWQDMDEDDNLDSDEEDEAASPFHLCPTHASMFAAAFSQAAQTATFHTSDPRLRLADFMHRLYSLDDDDDYFEDSDYDDDDDEDDDDEEEEDDDDDIFADEDGVSDYSNAWDQNSNGDSHEDIEELDSLDDDYGEMGNLGGFDVDTDLLDLLNNEDTDDMAWDELAPSYEVLGTTLMADRSDQDDGYLGSVLEVVHREYEPGPFEEHPDFLNGSIYYEEEVVTRRHQSRFLRLRLRHIYSTMETNSEAEQPRHIPFENLSSRTLHDQDHLVTASVDCIICQETYQTGKLITKMPCGHEYHDECIRHWLNHNITCPVCRRSLQEVDSVVS</sequence>
<dbReference type="PANTHER" id="PTHR45977:SF4">
    <property type="entry name" value="RING-TYPE DOMAIN-CONTAINING PROTEIN"/>
    <property type="match status" value="1"/>
</dbReference>
<dbReference type="GO" id="GO:0016020">
    <property type="term" value="C:membrane"/>
    <property type="evidence" value="ECO:0007669"/>
    <property type="project" value="UniProtKB-SubCell"/>
</dbReference>
<dbReference type="GO" id="GO:0061630">
    <property type="term" value="F:ubiquitin protein ligase activity"/>
    <property type="evidence" value="ECO:0007669"/>
    <property type="project" value="UniProtKB-EC"/>
</dbReference>
<keyword evidence="4" id="KW-0808">Transferase</keyword>
<proteinExistence type="predicted"/>
<dbReference type="EC" id="2.3.2.27" evidence="3"/>
<evidence type="ECO:0000256" key="8">
    <source>
        <dbReference type="ARBA" id="ARBA00022786"/>
    </source>
</evidence>
<dbReference type="Gene3D" id="3.30.40.10">
    <property type="entry name" value="Zinc/RING finger domain, C3HC4 (zinc finger)"/>
    <property type="match status" value="1"/>
</dbReference>
<comment type="catalytic activity">
    <reaction evidence="1">
        <text>S-ubiquitinyl-[E2 ubiquitin-conjugating enzyme]-L-cysteine + [acceptor protein]-L-lysine = [E2 ubiquitin-conjugating enzyme]-L-cysteine + N(6)-ubiquitinyl-[acceptor protein]-L-lysine.</text>
        <dbReference type="EC" id="2.3.2.27"/>
    </reaction>
</comment>
<evidence type="ECO:0000256" key="5">
    <source>
        <dbReference type="ARBA" id="ARBA00022692"/>
    </source>
</evidence>
<protein>
    <recommendedName>
        <fullName evidence="3">RING-type E3 ubiquitin transferase</fullName>
        <ecNumber evidence="3">2.3.2.27</ecNumber>
    </recommendedName>
</protein>
<evidence type="ECO:0000256" key="6">
    <source>
        <dbReference type="ARBA" id="ARBA00022723"/>
    </source>
</evidence>
<feature type="compositionally biased region" description="Acidic residues" evidence="13">
    <location>
        <begin position="184"/>
        <end position="221"/>
    </location>
</feature>
<evidence type="ECO:0000256" key="1">
    <source>
        <dbReference type="ARBA" id="ARBA00000900"/>
    </source>
</evidence>
<keyword evidence="7 12" id="KW-0863">Zinc-finger</keyword>
<keyword evidence="5" id="KW-0812">Transmembrane</keyword>
<gene>
    <name evidence="15" type="ORF">DM01DRAFT_1332614</name>
</gene>
<dbReference type="Pfam" id="PF13639">
    <property type="entry name" value="zf-RING_2"/>
    <property type="match status" value="1"/>
</dbReference>
<dbReference type="EMBL" id="MCGT01000004">
    <property type="protein sequence ID" value="ORX60458.1"/>
    <property type="molecule type" value="Genomic_DNA"/>
</dbReference>
<dbReference type="GO" id="GO:0008270">
    <property type="term" value="F:zinc ion binding"/>
    <property type="evidence" value="ECO:0007669"/>
    <property type="project" value="UniProtKB-KW"/>
</dbReference>
<evidence type="ECO:0000256" key="10">
    <source>
        <dbReference type="ARBA" id="ARBA00022989"/>
    </source>
</evidence>
<dbReference type="PANTHER" id="PTHR45977">
    <property type="entry name" value="TARGET OF ERK KINASE MPK-1"/>
    <property type="match status" value="1"/>
</dbReference>
<accession>A0A1X2GTW2</accession>
<reference evidence="15 16" key="1">
    <citation type="submission" date="2016-07" db="EMBL/GenBank/DDBJ databases">
        <title>Pervasive Adenine N6-methylation of Active Genes in Fungi.</title>
        <authorList>
            <consortium name="DOE Joint Genome Institute"/>
            <person name="Mondo S.J."/>
            <person name="Dannebaum R.O."/>
            <person name="Kuo R.C."/>
            <person name="Labutti K."/>
            <person name="Haridas S."/>
            <person name="Kuo A."/>
            <person name="Salamov A."/>
            <person name="Ahrendt S.R."/>
            <person name="Lipzen A."/>
            <person name="Sullivan W."/>
            <person name="Andreopoulos W.B."/>
            <person name="Clum A."/>
            <person name="Lindquist E."/>
            <person name="Daum C."/>
            <person name="Ramamoorthy G.K."/>
            <person name="Gryganskyi A."/>
            <person name="Culley D."/>
            <person name="Magnuson J.K."/>
            <person name="James T.Y."/>
            <person name="O'Malley M.A."/>
            <person name="Stajich J.E."/>
            <person name="Spatafora J.W."/>
            <person name="Visel A."/>
            <person name="Grigoriev I.V."/>
        </authorList>
    </citation>
    <scope>NUCLEOTIDE SEQUENCE [LARGE SCALE GENOMIC DNA]</scope>
    <source>
        <strain evidence="15 16">NRRL 3301</strain>
    </source>
</reference>
<dbReference type="SUPFAM" id="SSF57850">
    <property type="entry name" value="RING/U-box"/>
    <property type="match status" value="1"/>
</dbReference>
<dbReference type="AlphaFoldDB" id="A0A1X2GTW2"/>
<evidence type="ECO:0000256" key="2">
    <source>
        <dbReference type="ARBA" id="ARBA00004141"/>
    </source>
</evidence>
<comment type="subcellular location">
    <subcellularLocation>
        <location evidence="2">Membrane</location>
        <topology evidence="2">Multi-pass membrane protein</topology>
    </subcellularLocation>
</comment>
<evidence type="ECO:0000256" key="12">
    <source>
        <dbReference type="PROSITE-ProRule" id="PRU00175"/>
    </source>
</evidence>
<evidence type="ECO:0000313" key="15">
    <source>
        <dbReference type="EMBL" id="ORX60458.1"/>
    </source>
</evidence>
<dbReference type="CDD" id="cd16454">
    <property type="entry name" value="RING-H2_PA-TM-RING"/>
    <property type="match status" value="1"/>
</dbReference>
<keyword evidence="8" id="KW-0833">Ubl conjugation pathway</keyword>